<evidence type="ECO:0000313" key="5">
    <source>
        <dbReference type="Proteomes" id="UP000317039"/>
    </source>
</evidence>
<dbReference type="RefSeq" id="WP_039814955.1">
    <property type="nucleotide sequence ID" value="NZ_CP041695.1"/>
</dbReference>
<reference evidence="3 4" key="1">
    <citation type="submission" date="2018-06" db="EMBL/GenBank/DDBJ databases">
        <authorList>
            <consortium name="Pathogen Informatics"/>
            <person name="Doyle S."/>
        </authorList>
    </citation>
    <scope>NUCLEOTIDE SEQUENCE [LARGE SCALE GENOMIC DNA]</scope>
    <source>
        <strain evidence="3 4">NCTC1934</strain>
    </source>
</reference>
<feature type="chain" id="PRO_5036071472" description="Secreted protein" evidence="1">
    <location>
        <begin position="35"/>
        <end position="113"/>
    </location>
</feature>
<evidence type="ECO:0000313" key="2">
    <source>
        <dbReference type="EMBL" id="QDP80170.1"/>
    </source>
</evidence>
<dbReference type="GeneID" id="80334079"/>
<protein>
    <recommendedName>
        <fullName evidence="6">Secreted protein</fullName>
    </recommendedName>
</protein>
<dbReference type="KEGG" id="nod:FOH10_17065"/>
<dbReference type="AlphaFoldDB" id="A0A378YWT8"/>
<evidence type="ECO:0000313" key="3">
    <source>
        <dbReference type="EMBL" id="SUA80970.1"/>
    </source>
</evidence>
<feature type="signal peptide" evidence="1">
    <location>
        <begin position="1"/>
        <end position="34"/>
    </location>
</feature>
<proteinExistence type="predicted"/>
<accession>A0A378YWT8</accession>
<dbReference type="Proteomes" id="UP000255467">
    <property type="component" value="Unassembled WGS sequence"/>
</dbReference>
<evidence type="ECO:0000313" key="4">
    <source>
        <dbReference type="Proteomes" id="UP000255467"/>
    </source>
</evidence>
<dbReference type="OrthoDB" id="4553668at2"/>
<organism evidence="3 4">
    <name type="scientific">Nocardia otitidiscaviarum</name>
    <dbReference type="NCBI Taxonomy" id="1823"/>
    <lineage>
        <taxon>Bacteria</taxon>
        <taxon>Bacillati</taxon>
        <taxon>Actinomycetota</taxon>
        <taxon>Actinomycetes</taxon>
        <taxon>Mycobacteriales</taxon>
        <taxon>Nocardiaceae</taxon>
        <taxon>Nocardia</taxon>
    </lineage>
</organism>
<dbReference type="EMBL" id="CP041695">
    <property type="protein sequence ID" value="QDP80170.1"/>
    <property type="molecule type" value="Genomic_DNA"/>
</dbReference>
<gene>
    <name evidence="2" type="ORF">FOH10_17065</name>
    <name evidence="3" type="ORF">NCTC1934_04541</name>
</gene>
<dbReference type="InterPro" id="IPR006311">
    <property type="entry name" value="TAT_signal"/>
</dbReference>
<sequence length="113" mass="11830">MMNRLRPHRRTLSIGSAVLLTAAGLAAMAAPASAAGVGCRIDRPSIDSVTFTCPDDVWYVGIVRCLGSRAVGHGQQAPTFIVSDSARPFAPMTLTCNGESKRGIALDAWTDGV</sequence>
<dbReference type="Proteomes" id="UP000317039">
    <property type="component" value="Chromosome"/>
</dbReference>
<evidence type="ECO:0000256" key="1">
    <source>
        <dbReference type="SAM" id="SignalP"/>
    </source>
</evidence>
<evidence type="ECO:0008006" key="6">
    <source>
        <dbReference type="Google" id="ProtNLM"/>
    </source>
</evidence>
<keyword evidence="4" id="KW-1185">Reference proteome</keyword>
<name>A0A378YWT8_9NOCA</name>
<reference evidence="2 5" key="2">
    <citation type="submission" date="2019-07" db="EMBL/GenBank/DDBJ databases">
        <title>Complete Genome Sequence and Methylome Analysis of Nocardia otitidis-caviarum NEB252.</title>
        <authorList>
            <person name="Fomenkov A."/>
            <person name="Anton B.P."/>
            <person name="Vincze T."/>
            <person name="Roberts R.J."/>
        </authorList>
    </citation>
    <scope>NUCLEOTIDE SEQUENCE [LARGE SCALE GENOMIC DNA]</scope>
    <source>
        <strain evidence="2 5">NEB252</strain>
    </source>
</reference>
<dbReference type="PROSITE" id="PS51318">
    <property type="entry name" value="TAT"/>
    <property type="match status" value="1"/>
</dbReference>
<keyword evidence="1" id="KW-0732">Signal</keyword>
<dbReference type="EMBL" id="UGRY01000002">
    <property type="protein sequence ID" value="SUA80970.1"/>
    <property type="molecule type" value="Genomic_DNA"/>
</dbReference>